<feature type="domain" description="DED" evidence="4">
    <location>
        <begin position="91"/>
        <end position="170"/>
    </location>
</feature>
<dbReference type="GO" id="GO:0006915">
    <property type="term" value="P:apoptotic process"/>
    <property type="evidence" value="ECO:0007669"/>
    <property type="project" value="UniProtKB-KW"/>
</dbReference>
<gene>
    <name evidence="5" type="ORF">AWC38_SpisGene19209</name>
</gene>
<dbReference type="InterPro" id="IPR001875">
    <property type="entry name" value="DED_dom"/>
</dbReference>
<dbReference type="AlphaFoldDB" id="A0A2B4RJI3"/>
<dbReference type="PANTHER" id="PTHR48169">
    <property type="entry name" value="DED DOMAIN-CONTAINING PROTEIN"/>
    <property type="match status" value="1"/>
</dbReference>
<feature type="coiled-coil region" evidence="2">
    <location>
        <begin position="82"/>
        <end position="112"/>
    </location>
</feature>
<feature type="domain" description="DED" evidence="4">
    <location>
        <begin position="43"/>
        <end position="84"/>
    </location>
</feature>
<dbReference type="Proteomes" id="UP000225706">
    <property type="component" value="Unassembled WGS sequence"/>
</dbReference>
<sequence>MKVNLTKTWELLLRGKTSKTPPEPLEIIGRKEKLKLLGVTFEQSALKFFQALEEQNFLGPDRLKMMKEVLKELKEWSLLKKVKKFESKRKEYKALMEKIRCALDELNDLERLITICKGKISEEKEGNIQDVRSLFTLLEDEEILGISCLDILKEILENTEQNDLLHKVQEFEDRINREERFESQTEVELTGREERIRRNSDSVLYPSLKEELSMLKIKRIQTAFNQRMAVIEKEIEEVSLKVFGDHTPKRQRTIIREISDEPEETKAQENRGTEERLEEHRLWQPSKVEPMDMEKLALVQKYLEDVHETRSLTAEASDSALGTQAAVSEIETEEISEADRLCLKDLSRLVTDELNQRLRGDAAAMEKVSRFFGLKGDPFSFSFLPIENSFPDTSVSVLKECFEALRLEDLAEILAKVKPRALCPALSPEEVKKLQLSDHRTKHYSNMAVLVVNIGKEKGIATMIEKFFKDLNPRNEVCVIPFTNLDEKYLVQRNIKQKERVVMFEISQEKQLRNRLEIQLPELKKRIDGEGQENSEIPEKGSMQRLNLRIYRPHRKAPVKLESLIKIEMEERSLRAELEYRAKNIAKFREDIKRETEWIEDIERENSNTKSDLLTVMDKWIQDQGGSTFIAVFLICSNLGATCFFQERLHESIDEKLASIPEHGKLVVSPPGWKTIGEIPEILHITLGQFRHGYVREGEDYNSQLFTSFIEIFKKRWPSSDLISMNEEISVEECQ</sequence>
<keyword evidence="2" id="KW-0175">Coiled coil</keyword>
<dbReference type="Pfam" id="PF01335">
    <property type="entry name" value="DED"/>
    <property type="match status" value="1"/>
</dbReference>
<organism evidence="5 6">
    <name type="scientific">Stylophora pistillata</name>
    <name type="common">Smooth cauliflower coral</name>
    <dbReference type="NCBI Taxonomy" id="50429"/>
    <lineage>
        <taxon>Eukaryota</taxon>
        <taxon>Metazoa</taxon>
        <taxon>Cnidaria</taxon>
        <taxon>Anthozoa</taxon>
        <taxon>Hexacorallia</taxon>
        <taxon>Scleractinia</taxon>
        <taxon>Astrocoeniina</taxon>
        <taxon>Pocilloporidae</taxon>
        <taxon>Stylophora</taxon>
    </lineage>
</organism>
<dbReference type="Gene3D" id="1.10.533.10">
    <property type="entry name" value="Death Domain, Fas"/>
    <property type="match status" value="2"/>
</dbReference>
<dbReference type="InterPro" id="IPR011029">
    <property type="entry name" value="DEATH-like_dom_sf"/>
</dbReference>
<reference evidence="6" key="1">
    <citation type="journal article" date="2017" name="bioRxiv">
        <title>Comparative analysis of the genomes of Stylophora pistillata and Acropora digitifera provides evidence for extensive differences between species of corals.</title>
        <authorList>
            <person name="Voolstra C.R."/>
            <person name="Li Y."/>
            <person name="Liew Y.J."/>
            <person name="Baumgarten S."/>
            <person name="Zoccola D."/>
            <person name="Flot J.-F."/>
            <person name="Tambutte S."/>
            <person name="Allemand D."/>
            <person name="Aranda M."/>
        </authorList>
    </citation>
    <scope>NUCLEOTIDE SEQUENCE [LARGE SCALE GENOMIC DNA]</scope>
</reference>
<evidence type="ECO:0000313" key="5">
    <source>
        <dbReference type="EMBL" id="PFX16517.1"/>
    </source>
</evidence>
<dbReference type="EMBL" id="LSMT01000540">
    <property type="protein sequence ID" value="PFX16517.1"/>
    <property type="molecule type" value="Genomic_DNA"/>
</dbReference>
<evidence type="ECO:0000259" key="4">
    <source>
        <dbReference type="PROSITE" id="PS50168"/>
    </source>
</evidence>
<comment type="caution">
    <text evidence="5">The sequence shown here is derived from an EMBL/GenBank/DDBJ whole genome shotgun (WGS) entry which is preliminary data.</text>
</comment>
<dbReference type="SUPFAM" id="SSF47986">
    <property type="entry name" value="DEATH domain"/>
    <property type="match status" value="2"/>
</dbReference>
<dbReference type="PROSITE" id="PS50168">
    <property type="entry name" value="DED"/>
    <property type="match status" value="2"/>
</dbReference>
<proteinExistence type="predicted"/>
<feature type="region of interest" description="Disordered" evidence="3">
    <location>
        <begin position="260"/>
        <end position="279"/>
    </location>
</feature>
<dbReference type="PANTHER" id="PTHR48169:SF7">
    <property type="entry name" value="CASPASE 10"/>
    <property type="match status" value="1"/>
</dbReference>
<protein>
    <recommendedName>
        <fullName evidence="4">DED domain-containing protein</fullName>
    </recommendedName>
</protein>
<feature type="coiled-coil region" evidence="2">
    <location>
        <begin position="506"/>
        <end position="533"/>
    </location>
</feature>
<evidence type="ECO:0000256" key="2">
    <source>
        <dbReference type="SAM" id="Coils"/>
    </source>
</evidence>
<evidence type="ECO:0000256" key="1">
    <source>
        <dbReference type="ARBA" id="ARBA00022703"/>
    </source>
</evidence>
<dbReference type="SMART" id="SM00031">
    <property type="entry name" value="DED"/>
    <property type="match status" value="2"/>
</dbReference>
<keyword evidence="1" id="KW-0053">Apoptosis</keyword>
<evidence type="ECO:0000256" key="3">
    <source>
        <dbReference type="SAM" id="MobiDB-lite"/>
    </source>
</evidence>
<accession>A0A2B4RJI3</accession>
<dbReference type="GO" id="GO:0042981">
    <property type="term" value="P:regulation of apoptotic process"/>
    <property type="evidence" value="ECO:0007669"/>
    <property type="project" value="InterPro"/>
</dbReference>
<name>A0A2B4RJI3_STYPI</name>
<evidence type="ECO:0000313" key="6">
    <source>
        <dbReference type="Proteomes" id="UP000225706"/>
    </source>
</evidence>
<keyword evidence="6" id="KW-1185">Reference proteome</keyword>
<dbReference type="OrthoDB" id="5984230at2759"/>